<feature type="transmembrane region" description="Helical" evidence="7">
    <location>
        <begin position="237"/>
        <end position="262"/>
    </location>
</feature>
<keyword evidence="2 7" id="KW-0813">Transport</keyword>
<dbReference type="AlphaFoldDB" id="E1QHJ3"/>
<dbReference type="Proteomes" id="UP000009047">
    <property type="component" value="Chromosome"/>
</dbReference>
<dbReference type="eggNOG" id="COG0601">
    <property type="taxonomic scope" value="Bacteria"/>
</dbReference>
<evidence type="ECO:0000313" key="10">
    <source>
        <dbReference type="Proteomes" id="UP000009047"/>
    </source>
</evidence>
<evidence type="ECO:0000256" key="1">
    <source>
        <dbReference type="ARBA" id="ARBA00004651"/>
    </source>
</evidence>
<keyword evidence="6 7" id="KW-0472">Membrane</keyword>
<evidence type="ECO:0000256" key="2">
    <source>
        <dbReference type="ARBA" id="ARBA00022448"/>
    </source>
</evidence>
<dbReference type="Pfam" id="PF19300">
    <property type="entry name" value="BPD_transp_1_N"/>
    <property type="match status" value="1"/>
</dbReference>
<dbReference type="RefSeq" id="WP_013258489.1">
    <property type="nucleotide sequence ID" value="NC_014365.1"/>
</dbReference>
<keyword evidence="10" id="KW-1185">Reference proteome</keyword>
<dbReference type="GO" id="GO:0005886">
    <property type="term" value="C:plasma membrane"/>
    <property type="evidence" value="ECO:0007669"/>
    <property type="project" value="UniProtKB-SubCell"/>
</dbReference>
<proteinExistence type="inferred from homology"/>
<comment type="similarity">
    <text evidence="7">Belongs to the binding-protein-dependent transport system permease family.</text>
</comment>
<reference evidence="9 10" key="1">
    <citation type="journal article" date="2010" name="Stand. Genomic Sci.">
        <title>Complete genome sequence of Desulfarculus baarsii type strain (2st14).</title>
        <authorList>
            <person name="Sun H."/>
            <person name="Spring S."/>
            <person name="Lapidus A."/>
            <person name="Davenport K."/>
            <person name="Del Rio T.G."/>
            <person name="Tice H."/>
            <person name="Nolan M."/>
            <person name="Copeland A."/>
            <person name="Cheng J.F."/>
            <person name="Lucas S."/>
            <person name="Tapia R."/>
            <person name="Goodwin L."/>
            <person name="Pitluck S."/>
            <person name="Ivanova N."/>
            <person name="Pagani I."/>
            <person name="Mavromatis K."/>
            <person name="Ovchinnikova G."/>
            <person name="Pati A."/>
            <person name="Chen A."/>
            <person name="Palaniappan K."/>
            <person name="Hauser L."/>
            <person name="Chang Y.J."/>
            <person name="Jeffries C.D."/>
            <person name="Detter J.C."/>
            <person name="Han C."/>
            <person name="Rohde M."/>
            <person name="Brambilla E."/>
            <person name="Goker M."/>
            <person name="Woyke T."/>
            <person name="Bristow J."/>
            <person name="Eisen J.A."/>
            <person name="Markowitz V."/>
            <person name="Hugenholtz P."/>
            <person name="Kyrpides N.C."/>
            <person name="Klenk H.P."/>
            <person name="Land M."/>
        </authorList>
    </citation>
    <scope>NUCLEOTIDE SEQUENCE [LARGE SCALE GENOMIC DNA]</scope>
    <source>
        <strain evidence="10">ATCC 33931 / DSM 2075 / LMG 7858 / VKM B-1802 / 2st14</strain>
    </source>
</reference>
<dbReference type="CDD" id="cd06261">
    <property type="entry name" value="TM_PBP2"/>
    <property type="match status" value="1"/>
</dbReference>
<gene>
    <name evidence="9" type="ordered locus">Deba_1668</name>
</gene>
<dbReference type="KEGG" id="dbr:Deba_1668"/>
<dbReference type="Gene3D" id="1.10.3720.10">
    <property type="entry name" value="MetI-like"/>
    <property type="match status" value="1"/>
</dbReference>
<keyword evidence="3" id="KW-1003">Cell membrane</keyword>
<dbReference type="InterPro" id="IPR045621">
    <property type="entry name" value="BPD_transp_1_N"/>
</dbReference>
<feature type="transmembrane region" description="Helical" evidence="7">
    <location>
        <begin position="15"/>
        <end position="36"/>
    </location>
</feature>
<dbReference type="PROSITE" id="PS50928">
    <property type="entry name" value="ABC_TM1"/>
    <property type="match status" value="1"/>
</dbReference>
<dbReference type="HOGENOM" id="CLU_036879_0_2_7"/>
<dbReference type="GO" id="GO:0055085">
    <property type="term" value="P:transmembrane transport"/>
    <property type="evidence" value="ECO:0007669"/>
    <property type="project" value="InterPro"/>
</dbReference>
<feature type="transmembrane region" description="Helical" evidence="7">
    <location>
        <begin position="182"/>
        <end position="201"/>
    </location>
</feature>
<dbReference type="PANTHER" id="PTHR43163:SF6">
    <property type="entry name" value="DIPEPTIDE TRANSPORT SYSTEM PERMEASE PROTEIN DPPB-RELATED"/>
    <property type="match status" value="1"/>
</dbReference>
<dbReference type="SUPFAM" id="SSF161098">
    <property type="entry name" value="MetI-like"/>
    <property type="match status" value="1"/>
</dbReference>
<feature type="transmembrane region" description="Helical" evidence="7">
    <location>
        <begin position="282"/>
        <end position="305"/>
    </location>
</feature>
<feature type="transmembrane region" description="Helical" evidence="7">
    <location>
        <begin position="144"/>
        <end position="170"/>
    </location>
</feature>
<dbReference type="STRING" id="644282.Deba_1668"/>
<dbReference type="PANTHER" id="PTHR43163">
    <property type="entry name" value="DIPEPTIDE TRANSPORT SYSTEM PERMEASE PROTEIN DPPB-RELATED"/>
    <property type="match status" value="1"/>
</dbReference>
<accession>E1QHJ3</accession>
<evidence type="ECO:0000256" key="7">
    <source>
        <dbReference type="RuleBase" id="RU363032"/>
    </source>
</evidence>
<keyword evidence="4 7" id="KW-0812">Transmembrane</keyword>
<keyword evidence="5 7" id="KW-1133">Transmembrane helix</keyword>
<evidence type="ECO:0000313" key="9">
    <source>
        <dbReference type="EMBL" id="ADK85036.1"/>
    </source>
</evidence>
<feature type="domain" description="ABC transmembrane type-1" evidence="8">
    <location>
        <begin position="104"/>
        <end position="305"/>
    </location>
</feature>
<dbReference type="Pfam" id="PF00528">
    <property type="entry name" value="BPD_transp_1"/>
    <property type="match status" value="1"/>
</dbReference>
<dbReference type="EMBL" id="CP002085">
    <property type="protein sequence ID" value="ADK85036.1"/>
    <property type="molecule type" value="Genomic_DNA"/>
</dbReference>
<evidence type="ECO:0000256" key="3">
    <source>
        <dbReference type="ARBA" id="ARBA00022475"/>
    </source>
</evidence>
<evidence type="ECO:0000256" key="6">
    <source>
        <dbReference type="ARBA" id="ARBA00023136"/>
    </source>
</evidence>
<dbReference type="InterPro" id="IPR000515">
    <property type="entry name" value="MetI-like"/>
</dbReference>
<sequence>MSGPWRVLSGLWGQAWRLALTMLGVSVLTFGLTWLAPGDPAEILLRDRYEAPTAQKLAQVRAEMGLDDALALQYLRWLGRAARLDFGLSYVSGRPVSQELGPRALATAELALTAFGLVVALSLAGGLLGGLFHGRLIDRLGRLAAILAMSAPNYWLGMLLIWLFAVEAGWLPVMGRGGPEHLILPALTLALAVAAMQARVLRASVIETKSRDYVRLAMAKGLGRWQTFTRHVVKNSLLPALTMWGLCLGHLLGGSVIVESVFSWPGLGQLAAQAILARDMPVLQAAVMLMALFYVVANLGVDALYRLVDPRLRQAAPAGESCPEPQP</sequence>
<organism evidence="9 10">
    <name type="scientific">Desulfarculus baarsii (strain ATCC 33931 / DSM 2075 / LMG 7858 / VKM B-1802 / 2st14)</name>
    <dbReference type="NCBI Taxonomy" id="644282"/>
    <lineage>
        <taxon>Bacteria</taxon>
        <taxon>Pseudomonadati</taxon>
        <taxon>Thermodesulfobacteriota</taxon>
        <taxon>Desulfarculia</taxon>
        <taxon>Desulfarculales</taxon>
        <taxon>Desulfarculaceae</taxon>
        <taxon>Desulfarculus</taxon>
    </lineage>
</organism>
<comment type="subcellular location">
    <subcellularLocation>
        <location evidence="1 7">Cell membrane</location>
        <topology evidence="1 7">Multi-pass membrane protein</topology>
    </subcellularLocation>
</comment>
<protein>
    <submittedName>
        <fullName evidence="9">Binding-protein-dependent transport systems inner membrane component</fullName>
    </submittedName>
</protein>
<feature type="transmembrane region" description="Helical" evidence="7">
    <location>
        <begin position="110"/>
        <end position="132"/>
    </location>
</feature>
<dbReference type="InterPro" id="IPR035906">
    <property type="entry name" value="MetI-like_sf"/>
</dbReference>
<evidence type="ECO:0000256" key="5">
    <source>
        <dbReference type="ARBA" id="ARBA00022989"/>
    </source>
</evidence>
<evidence type="ECO:0000256" key="4">
    <source>
        <dbReference type="ARBA" id="ARBA00022692"/>
    </source>
</evidence>
<evidence type="ECO:0000259" key="8">
    <source>
        <dbReference type="PROSITE" id="PS50928"/>
    </source>
</evidence>
<name>E1QHJ3_DESB2</name>